<dbReference type="InterPro" id="IPR024932">
    <property type="entry name" value="ApbE"/>
</dbReference>
<dbReference type="EMBL" id="UIHB01000005">
    <property type="protein sequence ID" value="SUZ29343.1"/>
    <property type="molecule type" value="Genomic_DNA"/>
</dbReference>
<keyword evidence="8 11" id="KW-0460">Magnesium</keyword>
<keyword evidence="6 11" id="KW-0479">Metal-binding</keyword>
<keyword evidence="7 11" id="KW-0274">FAD</keyword>
<dbReference type="Proteomes" id="UP000254168">
    <property type="component" value="Unassembled WGS sequence"/>
</dbReference>
<evidence type="ECO:0000256" key="4">
    <source>
        <dbReference type="ARBA" id="ARBA00022630"/>
    </source>
</evidence>
<dbReference type="PANTHER" id="PTHR30040:SF2">
    <property type="entry name" value="FAD:PROTEIN FMN TRANSFERASE"/>
    <property type="match status" value="1"/>
</dbReference>
<feature type="region of interest" description="Disordered" evidence="13">
    <location>
        <begin position="1"/>
        <end position="24"/>
    </location>
</feature>
<dbReference type="PIRSF" id="PIRSF006268">
    <property type="entry name" value="ApbE"/>
    <property type="match status" value="1"/>
</dbReference>
<keyword evidence="5 11" id="KW-0808">Transferase</keyword>
<comment type="similarity">
    <text evidence="1 11">Belongs to the ApbE family.</text>
</comment>
<dbReference type="EC" id="2.7.1.180" evidence="2 11"/>
<evidence type="ECO:0000313" key="14">
    <source>
        <dbReference type="EMBL" id="SUZ29343.1"/>
    </source>
</evidence>
<comment type="caution">
    <text evidence="14">The sequence shown here is derived from an EMBL/GenBank/DDBJ whole genome shotgun (WGS) entry which is preliminary data.</text>
</comment>
<evidence type="ECO:0000256" key="2">
    <source>
        <dbReference type="ARBA" id="ARBA00011955"/>
    </source>
</evidence>
<comment type="catalytic activity">
    <reaction evidence="10 11">
        <text>L-threonyl-[protein] + FAD = FMN-L-threonyl-[protein] + AMP + H(+)</text>
        <dbReference type="Rhea" id="RHEA:36847"/>
        <dbReference type="Rhea" id="RHEA-COMP:11060"/>
        <dbReference type="Rhea" id="RHEA-COMP:11061"/>
        <dbReference type="ChEBI" id="CHEBI:15378"/>
        <dbReference type="ChEBI" id="CHEBI:30013"/>
        <dbReference type="ChEBI" id="CHEBI:57692"/>
        <dbReference type="ChEBI" id="CHEBI:74257"/>
        <dbReference type="ChEBI" id="CHEBI:456215"/>
        <dbReference type="EC" id="2.7.1.180"/>
    </reaction>
</comment>
<comment type="cofactor">
    <cofactor evidence="12">
        <name>Mg(2+)</name>
        <dbReference type="ChEBI" id="CHEBI:18420"/>
    </cofactor>
    <cofactor evidence="12">
        <name>Mn(2+)</name>
        <dbReference type="ChEBI" id="CHEBI:29035"/>
    </cofactor>
    <text evidence="12">Magnesium. Can also use manganese.</text>
</comment>
<evidence type="ECO:0000256" key="8">
    <source>
        <dbReference type="ARBA" id="ARBA00022842"/>
    </source>
</evidence>
<dbReference type="GO" id="GO:0016740">
    <property type="term" value="F:transferase activity"/>
    <property type="evidence" value="ECO:0007669"/>
    <property type="project" value="UniProtKB-UniRule"/>
</dbReference>
<feature type="binding site" evidence="12">
    <location>
        <position position="169"/>
    </location>
    <ligand>
        <name>Mg(2+)</name>
        <dbReference type="ChEBI" id="CHEBI:18420"/>
    </ligand>
</feature>
<dbReference type="Pfam" id="PF02424">
    <property type="entry name" value="ApbE"/>
    <property type="match status" value="1"/>
</dbReference>
<sequence>MHPAAPSSYDPSMPVPSSSDHAIATLGGRSMGTTWSVKLVAPRGRDLHPLHACIQAALDRVVAQMSTWEADSDISRYNRAPPGSWHRLPDEFHAVLSAALEIAQASDSAFDPTIGPMVELWGFGAAGGRQRVPTAEAIALASLRCGWQRLQLDGRRVLQPGAAALDLSGIAKGFGVDCVHRALLQSGIDSALIEVGGELFGYGRKPDGSVWRVLVESAPDEDAGTALPARVLALEGLAVATSGDRWHRFDADGTRYTHTFDPRSGTPVPHAPAAVTVLAPDAMQADAWATAMTVLGVDAGLARARKADLAVRFLVRKDGILLESMSPAFERHLSAS</sequence>
<evidence type="ECO:0000256" key="10">
    <source>
        <dbReference type="ARBA" id="ARBA00048540"/>
    </source>
</evidence>
<dbReference type="GO" id="GO:0046872">
    <property type="term" value="F:metal ion binding"/>
    <property type="evidence" value="ECO:0007669"/>
    <property type="project" value="UniProtKB-UniRule"/>
</dbReference>
<evidence type="ECO:0000256" key="6">
    <source>
        <dbReference type="ARBA" id="ARBA00022723"/>
    </source>
</evidence>
<organism evidence="14 15">
    <name type="scientific">Xanthomonas euroxanthea</name>
    <dbReference type="NCBI Taxonomy" id="2259622"/>
    <lineage>
        <taxon>Bacteria</taxon>
        <taxon>Pseudomonadati</taxon>
        <taxon>Pseudomonadota</taxon>
        <taxon>Gammaproteobacteria</taxon>
        <taxon>Lysobacterales</taxon>
        <taxon>Lysobacteraceae</taxon>
        <taxon>Xanthomonas</taxon>
    </lineage>
</organism>
<accession>A0AA46CAI7</accession>
<dbReference type="PANTHER" id="PTHR30040">
    <property type="entry name" value="THIAMINE BIOSYNTHESIS LIPOPROTEIN APBE"/>
    <property type="match status" value="1"/>
</dbReference>
<evidence type="ECO:0000256" key="1">
    <source>
        <dbReference type="ARBA" id="ARBA00008282"/>
    </source>
</evidence>
<protein>
    <recommendedName>
        <fullName evidence="3 11">FAD:protein FMN transferase</fullName>
        <ecNumber evidence="2 11">2.7.1.180</ecNumber>
    </recommendedName>
    <alternativeName>
        <fullName evidence="9 11">Flavin transferase</fullName>
    </alternativeName>
</protein>
<dbReference type="Gene3D" id="3.10.520.10">
    <property type="entry name" value="ApbE-like domains"/>
    <property type="match status" value="1"/>
</dbReference>
<keyword evidence="15" id="KW-1185">Reference proteome</keyword>
<reference evidence="14 15" key="1">
    <citation type="submission" date="2018-06" db="EMBL/GenBank/DDBJ databases">
        <authorList>
            <person name="Pothier F. J."/>
        </authorList>
    </citation>
    <scope>NUCLEOTIDE SEQUENCE [LARGE SCALE GENOMIC DNA]</scope>
    <source>
        <strain evidence="14 15">CPBF 424</strain>
    </source>
</reference>
<dbReference type="SUPFAM" id="SSF143631">
    <property type="entry name" value="ApbE-like"/>
    <property type="match status" value="1"/>
</dbReference>
<evidence type="ECO:0000256" key="11">
    <source>
        <dbReference type="PIRNR" id="PIRNR006268"/>
    </source>
</evidence>
<proteinExistence type="inferred from homology"/>
<name>A0AA46CAI7_9XANT</name>
<keyword evidence="4 11" id="KW-0285">Flavoprotein</keyword>
<evidence type="ECO:0000256" key="13">
    <source>
        <dbReference type="SAM" id="MobiDB-lite"/>
    </source>
</evidence>
<evidence type="ECO:0000256" key="9">
    <source>
        <dbReference type="ARBA" id="ARBA00031306"/>
    </source>
</evidence>
<evidence type="ECO:0000256" key="5">
    <source>
        <dbReference type="ARBA" id="ARBA00022679"/>
    </source>
</evidence>
<feature type="binding site" evidence="12">
    <location>
        <position position="286"/>
    </location>
    <ligand>
        <name>Mg(2+)</name>
        <dbReference type="ChEBI" id="CHEBI:18420"/>
    </ligand>
</feature>
<evidence type="ECO:0000256" key="3">
    <source>
        <dbReference type="ARBA" id="ARBA00016337"/>
    </source>
</evidence>
<evidence type="ECO:0000256" key="7">
    <source>
        <dbReference type="ARBA" id="ARBA00022827"/>
    </source>
</evidence>
<gene>
    <name evidence="14" type="ORF">CPBF424_31810</name>
</gene>
<feature type="binding site" evidence="12">
    <location>
        <position position="290"/>
    </location>
    <ligand>
        <name>Mg(2+)</name>
        <dbReference type="ChEBI" id="CHEBI:18420"/>
    </ligand>
</feature>
<evidence type="ECO:0000256" key="12">
    <source>
        <dbReference type="PIRSR" id="PIRSR006268-2"/>
    </source>
</evidence>
<evidence type="ECO:0000313" key="15">
    <source>
        <dbReference type="Proteomes" id="UP000254168"/>
    </source>
</evidence>
<dbReference type="InterPro" id="IPR003374">
    <property type="entry name" value="ApbE-like_sf"/>
</dbReference>
<dbReference type="AlphaFoldDB" id="A0AA46CAI7"/>